<evidence type="ECO:0000259" key="1">
    <source>
        <dbReference type="Pfam" id="PF09836"/>
    </source>
</evidence>
<dbReference type="Proteomes" id="UP000675747">
    <property type="component" value="Unassembled WGS sequence"/>
</dbReference>
<dbReference type="Pfam" id="PF09836">
    <property type="entry name" value="DUF2063"/>
    <property type="match status" value="1"/>
</dbReference>
<dbReference type="EMBL" id="JAGQFT020000004">
    <property type="protein sequence ID" value="MBS7456875.1"/>
    <property type="molecule type" value="Genomic_DNA"/>
</dbReference>
<comment type="caution">
    <text evidence="2">The sequence shown here is derived from an EMBL/GenBank/DDBJ whole genome shotgun (WGS) entry which is preliminary data.</text>
</comment>
<dbReference type="InterPro" id="IPR018640">
    <property type="entry name" value="DUF2063"/>
</dbReference>
<dbReference type="AlphaFoldDB" id="A0A8J7VS86"/>
<dbReference type="RefSeq" id="WP_211924999.1">
    <property type="nucleotide sequence ID" value="NZ_JAGQFT020000004.1"/>
</dbReference>
<accession>A0A8J7VS86</accession>
<evidence type="ECO:0000313" key="3">
    <source>
        <dbReference type="EMBL" id="MBS7456875.1"/>
    </source>
</evidence>
<feature type="domain" description="Putative DNA-binding" evidence="1">
    <location>
        <begin position="7"/>
        <end position="90"/>
    </location>
</feature>
<sequence length="244" mass="26057">MSALARFQRNFAEALGNASPDSGPTRHRAFAVYRNTVMRGCLDALEANYPAIVCLVGRDWFRAAAAEYATARPPRDGRLFGYGEDFASFLSRFEPARDLTYLADVARLDRLWTESLVAADGGTLDAAALRGLSPRRLARLRLRLHPATRLFASALPAFSIWKASRAGLSPAGDLAWQAEHALVARVGPEVRVAAVSTPALHFLDACARGDTLAEAAEAACGQSADARVDLILAALLGAGAFTTT</sequence>
<dbReference type="EMBL" id="JAGQFT010000002">
    <property type="protein sequence ID" value="MBR0561029.1"/>
    <property type="molecule type" value="Genomic_DNA"/>
</dbReference>
<keyword evidence="2" id="KW-0238">DNA-binding</keyword>
<protein>
    <submittedName>
        <fullName evidence="2 3">DNA-binding domain-containing protein</fullName>
    </submittedName>
</protein>
<organism evidence="2">
    <name type="scientific">Coralloluteibacterium stylophorae</name>
    <dbReference type="NCBI Taxonomy" id="1776034"/>
    <lineage>
        <taxon>Bacteria</taxon>
        <taxon>Pseudomonadati</taxon>
        <taxon>Pseudomonadota</taxon>
        <taxon>Gammaproteobacteria</taxon>
        <taxon>Lysobacterales</taxon>
        <taxon>Lysobacteraceae</taxon>
        <taxon>Coralloluteibacterium</taxon>
    </lineage>
</organism>
<dbReference type="GO" id="GO:0003677">
    <property type="term" value="F:DNA binding"/>
    <property type="evidence" value="ECO:0007669"/>
    <property type="project" value="UniProtKB-KW"/>
</dbReference>
<reference evidence="2" key="2">
    <citation type="submission" date="2021-04" db="EMBL/GenBank/DDBJ databases">
        <authorList>
            <person name="Karlyshev A.V."/>
        </authorList>
    </citation>
    <scope>NUCLEOTIDE SEQUENCE</scope>
    <source>
        <strain evidence="2">LMG 29479</strain>
    </source>
</reference>
<evidence type="ECO:0000313" key="4">
    <source>
        <dbReference type="Proteomes" id="UP000675747"/>
    </source>
</evidence>
<gene>
    <name evidence="2" type="ORF">KB893_00640</name>
    <name evidence="3" type="ORF">KB893_006985</name>
</gene>
<name>A0A8J7VS86_9GAMM</name>
<evidence type="ECO:0000313" key="2">
    <source>
        <dbReference type="EMBL" id="MBR0561029.1"/>
    </source>
</evidence>
<keyword evidence="4" id="KW-1185">Reference proteome</keyword>
<proteinExistence type="predicted"/>
<reference evidence="3 4" key="1">
    <citation type="journal article" date="2021" name="Microbiol. Resour. Announc.">
        <title>Draft Genome Sequence of Coralloluteibacterium stylophorae LMG 29479T.</title>
        <authorList>
            <person name="Karlyshev A.V."/>
            <person name="Kudryashova E.B."/>
            <person name="Ariskina E.V."/>
            <person name="Conroy A.P."/>
            <person name="Abidueva E.Y."/>
        </authorList>
    </citation>
    <scope>NUCLEOTIDE SEQUENCE [LARGE SCALE GENOMIC DNA]</scope>
    <source>
        <strain evidence="3 4">LMG 29479</strain>
    </source>
</reference>